<dbReference type="InterPro" id="IPR002586">
    <property type="entry name" value="CobQ/CobB/MinD/ParA_Nub-bd_dom"/>
</dbReference>
<comment type="caution">
    <text evidence="2">The sequence shown here is derived from an EMBL/GenBank/DDBJ whole genome shotgun (WGS) entry which is preliminary data.</text>
</comment>
<dbReference type="EMBL" id="VIFX01000078">
    <property type="protein sequence ID" value="TQR82372.1"/>
    <property type="molecule type" value="Genomic_DNA"/>
</dbReference>
<dbReference type="PANTHER" id="PTHR43384">
    <property type="entry name" value="SEPTUM SITE-DETERMINING PROTEIN MIND HOMOLOG, CHLOROPLASTIC-RELATED"/>
    <property type="match status" value="1"/>
</dbReference>
<dbReference type="GO" id="GO:0009898">
    <property type="term" value="C:cytoplasmic side of plasma membrane"/>
    <property type="evidence" value="ECO:0007669"/>
    <property type="project" value="TreeGrafter"/>
</dbReference>
<dbReference type="Pfam" id="PF01656">
    <property type="entry name" value="CbiA"/>
    <property type="match status" value="1"/>
</dbReference>
<dbReference type="InterPro" id="IPR027417">
    <property type="entry name" value="P-loop_NTPase"/>
</dbReference>
<dbReference type="Proteomes" id="UP000315759">
    <property type="component" value="Unassembled WGS sequence"/>
</dbReference>
<dbReference type="GO" id="GO:0005829">
    <property type="term" value="C:cytosol"/>
    <property type="evidence" value="ECO:0007669"/>
    <property type="project" value="TreeGrafter"/>
</dbReference>
<feature type="domain" description="CobQ/CobB/MinD/ParA nucleotide binding" evidence="1">
    <location>
        <begin position="99"/>
        <end position="246"/>
    </location>
</feature>
<accession>A0A544VQW2</accession>
<dbReference type="GO" id="GO:0016887">
    <property type="term" value="F:ATP hydrolysis activity"/>
    <property type="evidence" value="ECO:0007669"/>
    <property type="project" value="TreeGrafter"/>
</dbReference>
<dbReference type="SUPFAM" id="SSF52540">
    <property type="entry name" value="P-loop containing nucleoside triphosphate hydrolases"/>
    <property type="match status" value="1"/>
</dbReference>
<protein>
    <submittedName>
        <fullName evidence="2">MinD/ParA family protein</fullName>
    </submittedName>
</protein>
<dbReference type="AlphaFoldDB" id="A0A544VQW2"/>
<proteinExistence type="predicted"/>
<organism evidence="2 3">
    <name type="scientific">Mycolicibacterium hodleri</name>
    <dbReference type="NCBI Taxonomy" id="49897"/>
    <lineage>
        <taxon>Bacteria</taxon>
        <taxon>Bacillati</taxon>
        <taxon>Actinomycetota</taxon>
        <taxon>Actinomycetes</taxon>
        <taxon>Mycobacteriales</taxon>
        <taxon>Mycobacteriaceae</taxon>
        <taxon>Mycolicibacterium</taxon>
    </lineage>
</organism>
<evidence type="ECO:0000313" key="3">
    <source>
        <dbReference type="Proteomes" id="UP000315759"/>
    </source>
</evidence>
<sequence>MADRTRGGRVTDHDDTVEFASRFTTSFTAGNLGAVPPPPTDAPTAVDLGLTRQERAPGRHGWRKALHRMTGGTVSPDVGTDDGTGPVRPARLHHGICSIAVLSMKGGVGKTTTTVGLGSTLATMRGDRVIAVDANPDLGTLAQRGPDQVRSTVRDLLADNRITRYSDVRRHTSQSTSRLEFLGSARDPAVSEAFSETDYRNVHGVLDRFYNVVLTDCGTGLTHSAIQGVLTTASALVVVASPAIDSARSALATLDWLEHHGFGYLAAHTSVVVNSTWGGGTSVDVDQLIRYFRGRVRNVVVVPYDAHLAEGGEIRLDRLSRKTRSAYTALASAMPSTFHHGRRTGDFRLRRVGRAV</sequence>
<dbReference type="GO" id="GO:0051782">
    <property type="term" value="P:negative regulation of cell division"/>
    <property type="evidence" value="ECO:0007669"/>
    <property type="project" value="TreeGrafter"/>
</dbReference>
<dbReference type="InterPro" id="IPR050625">
    <property type="entry name" value="ParA/MinD_ATPase"/>
</dbReference>
<gene>
    <name evidence="2" type="ORF">D8S82_32450</name>
</gene>
<dbReference type="GO" id="GO:0005524">
    <property type="term" value="F:ATP binding"/>
    <property type="evidence" value="ECO:0007669"/>
    <property type="project" value="TreeGrafter"/>
</dbReference>
<evidence type="ECO:0000313" key="2">
    <source>
        <dbReference type="EMBL" id="TQR82372.1"/>
    </source>
</evidence>
<keyword evidence="3" id="KW-1185">Reference proteome</keyword>
<reference evidence="2 3" key="1">
    <citation type="submission" date="2018-10" db="EMBL/GenBank/DDBJ databases">
        <title>Draft genome of Mycobacterium hodleri strain B.</title>
        <authorList>
            <person name="Amande T.J."/>
            <person name="Mcgenity T.J."/>
        </authorList>
    </citation>
    <scope>NUCLEOTIDE SEQUENCE [LARGE SCALE GENOMIC DNA]</scope>
    <source>
        <strain evidence="2 3">B</strain>
    </source>
</reference>
<dbReference type="Gene3D" id="3.40.50.300">
    <property type="entry name" value="P-loop containing nucleotide triphosphate hydrolases"/>
    <property type="match status" value="1"/>
</dbReference>
<evidence type="ECO:0000259" key="1">
    <source>
        <dbReference type="Pfam" id="PF01656"/>
    </source>
</evidence>
<name>A0A544VQW2_9MYCO</name>
<dbReference type="PANTHER" id="PTHR43384:SF14">
    <property type="entry name" value="ESX-1 SECRETION-ASSOCIATED PROTEIN ESPI"/>
    <property type="match status" value="1"/>
</dbReference>